<protein>
    <submittedName>
        <fullName evidence="6">Glycosyltransferase</fullName>
    </submittedName>
</protein>
<dbReference type="InterPro" id="IPR028098">
    <property type="entry name" value="Glyco_trans_4-like_N"/>
</dbReference>
<organism evidence="6 7">
    <name type="scientific">Acetobacter estunensis</name>
    <dbReference type="NCBI Taxonomy" id="104097"/>
    <lineage>
        <taxon>Bacteria</taxon>
        <taxon>Pseudomonadati</taxon>
        <taxon>Pseudomonadota</taxon>
        <taxon>Alphaproteobacteria</taxon>
        <taxon>Acetobacterales</taxon>
        <taxon>Acetobacteraceae</taxon>
        <taxon>Acetobacter</taxon>
    </lineage>
</organism>
<keyword evidence="3" id="KW-0808">Transferase</keyword>
<sequence>MKIAYVINSVEGGGAALPVPAVTQVMRERGHHVEVFALARRDGRAIPPMETAGLQVHVREGERTDHLAALRWLDRQMRTYAPDVIWTSLTRATLMGQMVGWRRHCPVVSWQHSARLKSMNARLLRLLRERTALWIADSCCVEAQTREKLGLSADRLTRWPIFRANPEFPVARPWQSGEVVRIGTLGRLHPVKGYDTLCEAVRLLREKADLPPFEVLIAGEGEERSRLEALIARHELPVRLVGYVNEPPVFLRDLHLYVQPSLWEGLCLGAHEAMLAGLPVVASAAGELPFTITHETGRIVPPQQSQALAVALAELLGVPERLAVMGQKARERVLDLFGAERFDATGQAVVARVERLAEKRPRF</sequence>
<dbReference type="EMBL" id="WOTH01000015">
    <property type="protein sequence ID" value="NHO54067.1"/>
    <property type="molecule type" value="Genomic_DNA"/>
</dbReference>
<comment type="caution">
    <text evidence="6">The sequence shown here is derived from an EMBL/GenBank/DDBJ whole genome shotgun (WGS) entry which is preliminary data.</text>
</comment>
<evidence type="ECO:0000259" key="5">
    <source>
        <dbReference type="Pfam" id="PF13439"/>
    </source>
</evidence>
<accession>A0A967EHR8</accession>
<keyword evidence="7" id="KW-1185">Reference proteome</keyword>
<dbReference type="Pfam" id="PF00534">
    <property type="entry name" value="Glycos_transf_1"/>
    <property type="match status" value="1"/>
</dbReference>
<dbReference type="Pfam" id="PF13439">
    <property type="entry name" value="Glyco_transf_4"/>
    <property type="match status" value="1"/>
</dbReference>
<dbReference type="PANTHER" id="PTHR12526:SF640">
    <property type="entry name" value="COLANIC ACID BIOSYNTHESIS GLYCOSYLTRANSFERASE WCAL-RELATED"/>
    <property type="match status" value="1"/>
</dbReference>
<gene>
    <name evidence="6" type="ORF">GOB87_08880</name>
</gene>
<evidence type="ECO:0000313" key="7">
    <source>
        <dbReference type="Proteomes" id="UP000597459"/>
    </source>
</evidence>
<evidence type="ECO:0000256" key="1">
    <source>
        <dbReference type="ARBA" id="ARBA00009481"/>
    </source>
</evidence>
<evidence type="ECO:0000259" key="4">
    <source>
        <dbReference type="Pfam" id="PF00534"/>
    </source>
</evidence>
<proteinExistence type="inferred from homology"/>
<evidence type="ECO:0000256" key="2">
    <source>
        <dbReference type="ARBA" id="ARBA00022676"/>
    </source>
</evidence>
<keyword evidence="2" id="KW-0328">Glycosyltransferase</keyword>
<dbReference type="AlphaFoldDB" id="A0A967EHR8"/>
<feature type="domain" description="Glycosyltransferase subfamily 4-like N-terminal" evidence="5">
    <location>
        <begin position="21"/>
        <end position="160"/>
    </location>
</feature>
<evidence type="ECO:0000313" key="6">
    <source>
        <dbReference type="EMBL" id="NHO54067.1"/>
    </source>
</evidence>
<dbReference type="CDD" id="cd03801">
    <property type="entry name" value="GT4_PimA-like"/>
    <property type="match status" value="1"/>
</dbReference>
<dbReference type="InterPro" id="IPR001296">
    <property type="entry name" value="Glyco_trans_1"/>
</dbReference>
<evidence type="ECO:0000256" key="3">
    <source>
        <dbReference type="ARBA" id="ARBA00022679"/>
    </source>
</evidence>
<comment type="similarity">
    <text evidence="1">Belongs to the glycosyltransferase group 1 family. Glycosyltransferase 4 subfamily.</text>
</comment>
<feature type="domain" description="Glycosyl transferase family 1" evidence="4">
    <location>
        <begin position="182"/>
        <end position="332"/>
    </location>
</feature>
<reference evidence="6" key="1">
    <citation type="submission" date="2019-11" db="EMBL/GenBank/DDBJ databases">
        <title>Description of new Acetobacter species.</title>
        <authorList>
            <person name="Cleenwerck I."/>
            <person name="Sombolestani A.S."/>
        </authorList>
    </citation>
    <scope>NUCLEOTIDE SEQUENCE</scope>
    <source>
        <strain evidence="6">LMG 1626</strain>
    </source>
</reference>
<dbReference type="Gene3D" id="3.40.50.2000">
    <property type="entry name" value="Glycogen Phosphorylase B"/>
    <property type="match status" value="2"/>
</dbReference>
<name>A0A967EHR8_9PROT</name>
<dbReference type="Proteomes" id="UP000597459">
    <property type="component" value="Unassembled WGS sequence"/>
</dbReference>
<dbReference type="SUPFAM" id="SSF53756">
    <property type="entry name" value="UDP-Glycosyltransferase/glycogen phosphorylase"/>
    <property type="match status" value="1"/>
</dbReference>
<dbReference type="PANTHER" id="PTHR12526">
    <property type="entry name" value="GLYCOSYLTRANSFERASE"/>
    <property type="match status" value="1"/>
</dbReference>
<dbReference type="GO" id="GO:0016757">
    <property type="term" value="F:glycosyltransferase activity"/>
    <property type="evidence" value="ECO:0007669"/>
    <property type="project" value="UniProtKB-KW"/>
</dbReference>